<dbReference type="AlphaFoldDB" id="A0A6N3FHN9"/>
<proteinExistence type="predicted"/>
<sequence length="140" mass="16203">MNVIPEIPSLKYKTTTNNVTLLKEYAWDFENDDFLLDNNGKFIIVEGFEALQVRNYLSLKTYKGRFFIYKDKVGTKLKDLIGKDKNYVSLNVKQMLEEALVDNVYVTGIEDIETSYKDGKLIVTCTVVNIYSNYTETIEI</sequence>
<reference evidence="1" key="1">
    <citation type="submission" date="2019-11" db="EMBL/GenBank/DDBJ databases">
        <authorList>
            <person name="Feng L."/>
        </authorList>
    </citation>
    <scope>NUCLEOTIDE SEQUENCE</scope>
    <source>
        <strain evidence="1">CButyricumLFYP62</strain>
    </source>
</reference>
<protein>
    <recommendedName>
        <fullName evidence="2">DUF2634 domain-containing protein</fullName>
    </recommendedName>
</protein>
<organism evidence="1">
    <name type="scientific">Clostridium butyricum</name>
    <dbReference type="NCBI Taxonomy" id="1492"/>
    <lineage>
        <taxon>Bacteria</taxon>
        <taxon>Bacillati</taxon>
        <taxon>Bacillota</taxon>
        <taxon>Clostridia</taxon>
        <taxon>Eubacteriales</taxon>
        <taxon>Clostridiaceae</taxon>
        <taxon>Clostridium</taxon>
    </lineage>
</organism>
<evidence type="ECO:0000313" key="1">
    <source>
        <dbReference type="EMBL" id="VYU51575.1"/>
    </source>
</evidence>
<gene>
    <name evidence="1" type="ORF">CBLFYP62_02587</name>
</gene>
<dbReference type="EMBL" id="CACRTU010000024">
    <property type="protein sequence ID" value="VYU51575.1"/>
    <property type="molecule type" value="Genomic_DNA"/>
</dbReference>
<dbReference type="Pfam" id="PF10934">
    <property type="entry name" value="Sheath_initiator"/>
    <property type="match status" value="1"/>
</dbReference>
<dbReference type="RefSeq" id="WP_156736992.1">
    <property type="nucleotide sequence ID" value="NZ_CACRTU010000024.1"/>
</dbReference>
<name>A0A6N3FHN9_CLOBU</name>
<accession>A0A6N3FHN9</accession>
<dbReference type="InterPro" id="IPR020288">
    <property type="entry name" value="Sheath_initiator"/>
</dbReference>
<evidence type="ECO:0008006" key="2">
    <source>
        <dbReference type="Google" id="ProtNLM"/>
    </source>
</evidence>